<evidence type="ECO:0000313" key="3">
    <source>
        <dbReference type="EMBL" id="EMA27241.1"/>
    </source>
</evidence>
<dbReference type="STRING" id="358396.CHINAEXTREME_14285"/>
<dbReference type="EMBL" id="CP019285">
    <property type="protein sequence ID" value="APX00099.1"/>
    <property type="molecule type" value="Genomic_DNA"/>
</dbReference>
<dbReference type="eggNOG" id="arCOG08147">
    <property type="taxonomic scope" value="Archaea"/>
</dbReference>
<reference evidence="2" key="3">
    <citation type="submission" date="2017-01" db="EMBL/GenBank/DDBJ databases">
        <authorList>
            <person name="Mah S.A."/>
            <person name="Swanson W.J."/>
            <person name="Moy G.W."/>
            <person name="Vacquier V.D."/>
        </authorList>
    </citation>
    <scope>NUCLEOTIDE SEQUENCE</scope>
    <source>
        <strain evidence="2">AJ5</strain>
    </source>
</reference>
<reference evidence="3 4" key="2">
    <citation type="journal article" date="2014" name="PLoS Genet.">
        <title>Phylogenetically driven sequencing of extremely halophilic archaea reveals strategies for static and dynamic osmo-response.</title>
        <authorList>
            <person name="Becker E.A."/>
            <person name="Seitzer P.M."/>
            <person name="Tritt A."/>
            <person name="Larsen D."/>
            <person name="Krusor M."/>
            <person name="Yao A.I."/>
            <person name="Wu D."/>
            <person name="Madern D."/>
            <person name="Eisen J.A."/>
            <person name="Darling A.E."/>
            <person name="Facciotti M.T."/>
        </authorList>
    </citation>
    <scope>NUCLEOTIDE SEQUENCE [LARGE SCALE GENOMIC DNA]</scope>
    <source>
        <strain evidence="3 4">AJ5</strain>
    </source>
</reference>
<evidence type="ECO:0000313" key="4">
    <source>
        <dbReference type="Proteomes" id="UP000011555"/>
    </source>
</evidence>
<organism evidence="3 4">
    <name type="scientific">Natronobacterium lacisalsi AJ5</name>
    <dbReference type="NCBI Taxonomy" id="358396"/>
    <lineage>
        <taxon>Archaea</taxon>
        <taxon>Methanobacteriati</taxon>
        <taxon>Methanobacteriota</taxon>
        <taxon>Stenosarchaea group</taxon>
        <taxon>Halobacteria</taxon>
        <taxon>Halobacteriales</taxon>
        <taxon>Natrialbaceae</taxon>
        <taxon>Natronobacterium</taxon>
    </lineage>
</organism>
<dbReference type="KEGG" id="hlc:CHINAEXTREME14285"/>
<dbReference type="RefSeq" id="WP_007143893.1">
    <property type="nucleotide sequence ID" value="NZ_AOLZ01000079.1"/>
</dbReference>
<dbReference type="SUPFAM" id="SSF52980">
    <property type="entry name" value="Restriction endonuclease-like"/>
    <property type="match status" value="1"/>
</dbReference>
<evidence type="ECO:0000313" key="5">
    <source>
        <dbReference type="Proteomes" id="UP000186547"/>
    </source>
</evidence>
<evidence type="ECO:0000313" key="2">
    <source>
        <dbReference type="EMBL" id="APX00099.1"/>
    </source>
</evidence>
<keyword evidence="4" id="KW-1185">Reference proteome</keyword>
<name>M0L118_NATLA</name>
<dbReference type="Proteomes" id="UP000186547">
    <property type="component" value="Chromosome"/>
</dbReference>
<feature type="region of interest" description="Disordered" evidence="1">
    <location>
        <begin position="172"/>
        <end position="201"/>
    </location>
</feature>
<evidence type="ECO:0000256" key="1">
    <source>
        <dbReference type="SAM" id="MobiDB-lite"/>
    </source>
</evidence>
<protein>
    <recommendedName>
        <fullName evidence="6">Restriction endonuclease type IV Mrr domain-containing protein</fullName>
    </recommendedName>
</protein>
<dbReference type="EMBL" id="AOLZ01000079">
    <property type="protein sequence ID" value="EMA27241.1"/>
    <property type="molecule type" value="Genomic_DNA"/>
</dbReference>
<reference evidence="2 5" key="1">
    <citation type="journal article" date="2011" name="J. Bacteriol.">
        <title>Genome sequence of Halobiforma lacisalsi AJ5, an extremely halophilic archaeon which harbors a bop gene.</title>
        <authorList>
            <person name="Jiang X."/>
            <person name="Wang S."/>
            <person name="Cheng H."/>
            <person name="Huo Y."/>
            <person name="Zhang X."/>
            <person name="Zhu X."/>
            <person name="Han X."/>
            <person name="Ni P."/>
            <person name="Wu M."/>
        </authorList>
    </citation>
    <scope>NUCLEOTIDE SEQUENCE [LARGE SCALE GENOMIC DNA]</scope>
    <source>
        <strain evidence="2 5">AJ5</strain>
    </source>
</reference>
<sequence>MSSDGPPREETEGRGNGDGRWLEYQLEQAMRRWGYSAATRVSVYGLEIDVAAQRKEKRDRPTDWLLAECKDWDSRLVTEDELFRLCMLAFTCGAMPVLCHTTELTERAEEIARKWEVRVLTLEDLHRGDLPAPNALGPSDDLFEYRYRMTGREQRGRLPFVFHDKPNSQFTYVPGYEPSGRTHEYRPIEDDEGEENTGGGE</sequence>
<dbReference type="InterPro" id="IPR011335">
    <property type="entry name" value="Restrct_endonuc-II-like"/>
</dbReference>
<proteinExistence type="predicted"/>
<dbReference type="Proteomes" id="UP000011555">
    <property type="component" value="Unassembled WGS sequence"/>
</dbReference>
<dbReference type="GeneID" id="30922315"/>
<accession>M0L118</accession>
<dbReference type="AlphaFoldDB" id="M0L118"/>
<gene>
    <name evidence="3" type="ORF">C445_21131</name>
    <name evidence="2" type="ORF">CHINAEXTREME_14285</name>
</gene>
<evidence type="ECO:0008006" key="6">
    <source>
        <dbReference type="Google" id="ProtNLM"/>
    </source>
</evidence>